<keyword evidence="2 5" id="KW-0547">Nucleotide-binding</keyword>
<comment type="function">
    <text evidence="5">Catalyzes the synthesis of gamma-glutamylcysteine (gamma-GC).</text>
</comment>
<dbReference type="EC" id="6.3.2.2" evidence="5"/>
<evidence type="ECO:0000256" key="5">
    <source>
        <dbReference type="PIRNR" id="PIRNR017901"/>
    </source>
</evidence>
<dbReference type="SUPFAM" id="SSF55931">
    <property type="entry name" value="Glutamine synthetase/guanido kinase"/>
    <property type="match status" value="1"/>
</dbReference>
<evidence type="ECO:0000313" key="6">
    <source>
        <dbReference type="EMBL" id="MBC8590968.1"/>
    </source>
</evidence>
<evidence type="ECO:0000256" key="1">
    <source>
        <dbReference type="ARBA" id="ARBA00022598"/>
    </source>
</evidence>
<evidence type="ECO:0000313" key="7">
    <source>
        <dbReference type="Proteomes" id="UP000601522"/>
    </source>
</evidence>
<keyword evidence="7" id="KW-1185">Reference proteome</keyword>
<organism evidence="6 7">
    <name type="scientific">Wansuia hejianensis</name>
    <dbReference type="NCBI Taxonomy" id="2763667"/>
    <lineage>
        <taxon>Bacteria</taxon>
        <taxon>Bacillati</taxon>
        <taxon>Bacillota</taxon>
        <taxon>Clostridia</taxon>
        <taxon>Lachnospirales</taxon>
        <taxon>Lachnospiraceae</taxon>
        <taxon>Wansuia</taxon>
    </lineage>
</organism>
<evidence type="ECO:0000256" key="2">
    <source>
        <dbReference type="ARBA" id="ARBA00022741"/>
    </source>
</evidence>
<dbReference type="InterPro" id="IPR014746">
    <property type="entry name" value="Gln_synth/guanido_kin_cat_dom"/>
</dbReference>
<name>A0A926INS0_9FIRM</name>
<keyword evidence="1 5" id="KW-0436">Ligase</keyword>
<dbReference type="InterPro" id="IPR035434">
    <property type="entry name" value="GCL_bact_plant"/>
</dbReference>
<comment type="catalytic activity">
    <reaction evidence="4 5">
        <text>L-cysteine + L-glutamate + ATP = gamma-L-glutamyl-L-cysteine + ADP + phosphate + H(+)</text>
        <dbReference type="Rhea" id="RHEA:13285"/>
        <dbReference type="ChEBI" id="CHEBI:15378"/>
        <dbReference type="ChEBI" id="CHEBI:29985"/>
        <dbReference type="ChEBI" id="CHEBI:30616"/>
        <dbReference type="ChEBI" id="CHEBI:35235"/>
        <dbReference type="ChEBI" id="CHEBI:43474"/>
        <dbReference type="ChEBI" id="CHEBI:58173"/>
        <dbReference type="ChEBI" id="CHEBI:456216"/>
        <dbReference type="EC" id="6.3.2.2"/>
    </reaction>
</comment>
<dbReference type="Proteomes" id="UP000601522">
    <property type="component" value="Unassembled WGS sequence"/>
</dbReference>
<gene>
    <name evidence="6" type="ORF">H8689_07560</name>
</gene>
<sequence length="434" mass="50699">MDYNKQVETIVDYFRQNEKVIDEFKIGVEFEHFVVDKETLRTISYYGKAGVAETLRNLEDKGYKGIYEGEYILGLEKENKAITLEPGSQLELSIKASINIEELEREYLEFLGDIIPILEEKNQGLITTGYHPVTKIDEIKLLPKQRYDYMFNYFKTRGTHAHNMMKGTSALQISFDYKSQEDYIKKFRVTNALSPALYAMFENAYYFEGEPSKKHNIRSYIWTNCDTDRSGVVDGALDKNFGYRDYAEYILNRPPIFINKDGEEIFTGKQNVRDVFDPDNYKIEELEHMLTMFFPDVRTKKYVEVRMMDAVPYPLNFAAIALLKGLLYDEDNLEELYVYAKDIHTEDIDKVKEEMMDQGLRAKLKDKSLLEINKYLIKLAKKGLTLEEIKYLEPLEEIIKEGKSPYEITKERAAKSTKKEALSWCLLNNLVEGK</sequence>
<protein>
    <recommendedName>
        <fullName evidence="5">Glutamate--cysteine ligase</fullName>
        <ecNumber evidence="5">6.3.2.2</ecNumber>
    </recommendedName>
</protein>
<dbReference type="GO" id="GO:0006750">
    <property type="term" value="P:glutathione biosynthetic process"/>
    <property type="evidence" value="ECO:0007669"/>
    <property type="project" value="UniProtKB-UniRule"/>
</dbReference>
<evidence type="ECO:0000256" key="4">
    <source>
        <dbReference type="ARBA" id="ARBA00048819"/>
    </source>
</evidence>
<dbReference type="GO" id="GO:0004357">
    <property type="term" value="F:glutamate-cysteine ligase activity"/>
    <property type="evidence" value="ECO:0007669"/>
    <property type="project" value="UniProtKB-UniRule"/>
</dbReference>
<dbReference type="PANTHER" id="PTHR34378">
    <property type="entry name" value="GLUTAMATE--CYSTEINE LIGASE, CHLOROPLASTIC"/>
    <property type="match status" value="1"/>
</dbReference>
<comment type="similarity">
    <text evidence="5">Belongs to the glutamate--cysteine ligase type 2 family. EgtA subfamily.</text>
</comment>
<proteinExistence type="inferred from homology"/>
<comment type="caution">
    <text evidence="6">The sequence shown here is derived from an EMBL/GenBank/DDBJ whole genome shotgun (WGS) entry which is preliminary data.</text>
</comment>
<keyword evidence="3 5" id="KW-0067">ATP-binding</keyword>
<dbReference type="RefSeq" id="WP_249323806.1">
    <property type="nucleotide sequence ID" value="NZ_JACRTK010000003.1"/>
</dbReference>
<dbReference type="GO" id="GO:0005524">
    <property type="term" value="F:ATP binding"/>
    <property type="evidence" value="ECO:0007669"/>
    <property type="project" value="UniProtKB-UniRule"/>
</dbReference>
<dbReference type="Pfam" id="PF04107">
    <property type="entry name" value="GCS2"/>
    <property type="match status" value="1"/>
</dbReference>
<dbReference type="PANTHER" id="PTHR34378:SF1">
    <property type="entry name" value="GLUTAMATE--CYSTEINE LIGASE, CHLOROPLASTIC"/>
    <property type="match status" value="1"/>
</dbReference>
<dbReference type="PIRSF" id="PIRSF017901">
    <property type="entry name" value="GCL"/>
    <property type="match status" value="1"/>
</dbReference>
<accession>A0A926INS0</accession>
<dbReference type="AlphaFoldDB" id="A0A926INS0"/>
<reference evidence="6 7" key="1">
    <citation type="submission" date="2020-08" db="EMBL/GenBank/DDBJ databases">
        <title>Genome public.</title>
        <authorList>
            <person name="Liu C."/>
            <person name="Sun Q."/>
        </authorList>
    </citation>
    <scope>NUCLEOTIDE SEQUENCE [LARGE SCALE GENOMIC DNA]</scope>
    <source>
        <strain evidence="6 7">NSJ-26</strain>
    </source>
</reference>
<dbReference type="EMBL" id="JACRTK010000003">
    <property type="protein sequence ID" value="MBC8590968.1"/>
    <property type="molecule type" value="Genomic_DNA"/>
</dbReference>
<evidence type="ECO:0000256" key="3">
    <source>
        <dbReference type="ARBA" id="ARBA00022840"/>
    </source>
</evidence>
<dbReference type="InterPro" id="IPR006336">
    <property type="entry name" value="GCS2"/>
</dbReference>
<dbReference type="Gene3D" id="3.30.590.20">
    <property type="match status" value="1"/>
</dbReference>